<dbReference type="InterPro" id="IPR027796">
    <property type="entry name" value="OTT_1508_deam-like"/>
</dbReference>
<dbReference type="PANTHER" id="PTHR42037:SF1">
    <property type="match status" value="1"/>
</dbReference>
<dbReference type="PANTHER" id="PTHR42037">
    <property type="match status" value="1"/>
</dbReference>
<comment type="caution">
    <text evidence="2">The sequence shown here is derived from an EMBL/GenBank/DDBJ whole genome shotgun (WGS) entry which is preliminary data.</text>
</comment>
<organism evidence="2 3">
    <name type="scientific">Lasiosphaeria hispida</name>
    <dbReference type="NCBI Taxonomy" id="260671"/>
    <lineage>
        <taxon>Eukaryota</taxon>
        <taxon>Fungi</taxon>
        <taxon>Dikarya</taxon>
        <taxon>Ascomycota</taxon>
        <taxon>Pezizomycotina</taxon>
        <taxon>Sordariomycetes</taxon>
        <taxon>Sordariomycetidae</taxon>
        <taxon>Sordariales</taxon>
        <taxon>Lasiosphaeriaceae</taxon>
        <taxon>Lasiosphaeria</taxon>
    </lineage>
</organism>
<name>A0AAJ0MBP1_9PEZI</name>
<gene>
    <name evidence="2" type="ORF">B0T25DRAFT_581840</name>
</gene>
<feature type="compositionally biased region" description="Acidic residues" evidence="1">
    <location>
        <begin position="555"/>
        <end position="564"/>
    </location>
</feature>
<sequence>MADDFSPVPLKPSLRKRFYAPVILLRCLSDIFAIDNSTEIPEQETVVPRSPKQIFYCFVNKLGQICDNKKGGDTVTAFAVLQPGVVEYRFASNRRSRESLENVHIYITSILETLGKTSDSEISKADYQSLLFEKILRTVLGFNRQRVELYARTLAGELDFCIQNSAIQESAEGDAASKDLQALKPLTVFATQKPKVSKEEFIGESVVLLRAIHDRYPHGGSLEQFIRTKSHKDRTGPGKTPWAEADHALGRLHSYFVGIKILITARERWPILFEDFKVVAVRSSEPDRKPPAIPKSAEKIIQRMTSQRAEIDAYRGRASNLQQWKLDERIKDKAEGRFAPIVHAELLLLDSILRSEQANLGNEEDTPRFYNEAEFDRYIGCSKPTCRLCSLYIEEHRKQYPGGVHVRSSHQNLYPNWRAPDVYVSDGLEAEYRRNSVLEQVVKGVRSLTFNAIKERSVLRNPFDSNNTPSDPTRTTNHGASMIAIDGSAMEQERDGNDIISRMSLLDIGSDRGDRNSSRGTAPRFPHERHQAVYREVLGAQIGGRQGGRNGHGQDDDEEGGAIL</sequence>
<evidence type="ECO:0000313" key="3">
    <source>
        <dbReference type="Proteomes" id="UP001275084"/>
    </source>
</evidence>
<dbReference type="AlphaFoldDB" id="A0AAJ0MBP1"/>
<dbReference type="EMBL" id="JAUIQD010000005">
    <property type="protein sequence ID" value="KAK3348746.1"/>
    <property type="molecule type" value="Genomic_DNA"/>
</dbReference>
<reference evidence="2" key="1">
    <citation type="journal article" date="2023" name="Mol. Phylogenet. Evol.">
        <title>Genome-scale phylogeny and comparative genomics of the fungal order Sordariales.</title>
        <authorList>
            <person name="Hensen N."/>
            <person name="Bonometti L."/>
            <person name="Westerberg I."/>
            <person name="Brannstrom I.O."/>
            <person name="Guillou S."/>
            <person name="Cros-Aarteil S."/>
            <person name="Calhoun S."/>
            <person name="Haridas S."/>
            <person name="Kuo A."/>
            <person name="Mondo S."/>
            <person name="Pangilinan J."/>
            <person name="Riley R."/>
            <person name="LaButti K."/>
            <person name="Andreopoulos B."/>
            <person name="Lipzen A."/>
            <person name="Chen C."/>
            <person name="Yan M."/>
            <person name="Daum C."/>
            <person name="Ng V."/>
            <person name="Clum A."/>
            <person name="Steindorff A."/>
            <person name="Ohm R.A."/>
            <person name="Martin F."/>
            <person name="Silar P."/>
            <person name="Natvig D.O."/>
            <person name="Lalanne C."/>
            <person name="Gautier V."/>
            <person name="Ament-Velasquez S.L."/>
            <person name="Kruys A."/>
            <person name="Hutchinson M.I."/>
            <person name="Powell A.J."/>
            <person name="Barry K."/>
            <person name="Miller A.N."/>
            <person name="Grigoriev I.V."/>
            <person name="Debuchy R."/>
            <person name="Gladieux P."/>
            <person name="Hiltunen Thoren M."/>
            <person name="Johannesson H."/>
        </authorList>
    </citation>
    <scope>NUCLEOTIDE SEQUENCE</scope>
    <source>
        <strain evidence="2">CBS 955.72</strain>
    </source>
</reference>
<protein>
    <submittedName>
        <fullName evidence="2">Uncharacterized protein</fullName>
    </submittedName>
</protein>
<evidence type="ECO:0000256" key="1">
    <source>
        <dbReference type="SAM" id="MobiDB-lite"/>
    </source>
</evidence>
<reference evidence="2" key="2">
    <citation type="submission" date="2023-06" db="EMBL/GenBank/DDBJ databases">
        <authorList>
            <consortium name="Lawrence Berkeley National Laboratory"/>
            <person name="Haridas S."/>
            <person name="Hensen N."/>
            <person name="Bonometti L."/>
            <person name="Westerberg I."/>
            <person name="Brannstrom I.O."/>
            <person name="Guillou S."/>
            <person name="Cros-Aarteil S."/>
            <person name="Calhoun S."/>
            <person name="Kuo A."/>
            <person name="Mondo S."/>
            <person name="Pangilinan J."/>
            <person name="Riley R."/>
            <person name="Labutti K."/>
            <person name="Andreopoulos B."/>
            <person name="Lipzen A."/>
            <person name="Chen C."/>
            <person name="Yanf M."/>
            <person name="Daum C."/>
            <person name="Ng V."/>
            <person name="Clum A."/>
            <person name="Steindorff A."/>
            <person name="Ohm R."/>
            <person name="Martin F."/>
            <person name="Silar P."/>
            <person name="Natvig D."/>
            <person name="Lalanne C."/>
            <person name="Gautier V."/>
            <person name="Ament-Velasquez S.L."/>
            <person name="Kruys A."/>
            <person name="Hutchinson M.I."/>
            <person name="Powell A.J."/>
            <person name="Barry K."/>
            <person name="Miller A.N."/>
            <person name="Grigoriev I.V."/>
            <person name="Debuchy R."/>
            <person name="Gladieux P."/>
            <person name="Thoren M.H."/>
            <person name="Johannesson H."/>
        </authorList>
    </citation>
    <scope>NUCLEOTIDE SEQUENCE</scope>
    <source>
        <strain evidence="2">CBS 955.72</strain>
    </source>
</reference>
<keyword evidence="3" id="KW-1185">Reference proteome</keyword>
<evidence type="ECO:0000313" key="2">
    <source>
        <dbReference type="EMBL" id="KAK3348746.1"/>
    </source>
</evidence>
<feature type="region of interest" description="Disordered" evidence="1">
    <location>
        <begin position="460"/>
        <end position="479"/>
    </location>
</feature>
<feature type="compositionally biased region" description="Polar residues" evidence="1">
    <location>
        <begin position="463"/>
        <end position="479"/>
    </location>
</feature>
<feature type="region of interest" description="Disordered" evidence="1">
    <location>
        <begin position="508"/>
        <end position="564"/>
    </location>
</feature>
<dbReference type="Pfam" id="PF14441">
    <property type="entry name" value="OTT_1508_deam"/>
    <property type="match status" value="1"/>
</dbReference>
<feature type="compositionally biased region" description="Gly residues" evidence="1">
    <location>
        <begin position="541"/>
        <end position="551"/>
    </location>
</feature>
<dbReference type="Proteomes" id="UP001275084">
    <property type="component" value="Unassembled WGS sequence"/>
</dbReference>
<proteinExistence type="predicted"/>
<accession>A0AAJ0MBP1</accession>